<keyword evidence="2" id="KW-1185">Reference proteome</keyword>
<gene>
    <name evidence="1" type="ORF">NDK43_11985</name>
</gene>
<proteinExistence type="predicted"/>
<evidence type="ECO:0008006" key="3">
    <source>
        <dbReference type="Google" id="ProtNLM"/>
    </source>
</evidence>
<name>A0ABT0W9G8_9BACI</name>
<dbReference type="Proteomes" id="UP001523262">
    <property type="component" value="Unassembled WGS sequence"/>
</dbReference>
<organism evidence="1 2">
    <name type="scientific">Neobacillus pocheonensis</name>
    <dbReference type="NCBI Taxonomy" id="363869"/>
    <lineage>
        <taxon>Bacteria</taxon>
        <taxon>Bacillati</taxon>
        <taxon>Bacillota</taxon>
        <taxon>Bacilli</taxon>
        <taxon>Bacillales</taxon>
        <taxon>Bacillaceae</taxon>
        <taxon>Neobacillus</taxon>
    </lineage>
</organism>
<reference evidence="1 2" key="1">
    <citation type="submission" date="2022-06" db="EMBL/GenBank/DDBJ databases">
        <authorList>
            <person name="Jeon C.O."/>
        </authorList>
    </citation>
    <scope>NUCLEOTIDE SEQUENCE [LARGE SCALE GENOMIC DNA]</scope>
    <source>
        <strain evidence="1 2">KCTC 13943</strain>
    </source>
</reference>
<dbReference type="EMBL" id="JAMQCR010000001">
    <property type="protein sequence ID" value="MCM2532977.1"/>
    <property type="molecule type" value="Genomic_DNA"/>
</dbReference>
<evidence type="ECO:0000313" key="1">
    <source>
        <dbReference type="EMBL" id="MCM2532977.1"/>
    </source>
</evidence>
<sequence>MMVFLVLILAILLIGIIYFVVKKSKIKKVENEQPVVEEEVLPRFKFDD</sequence>
<accession>A0ABT0W9G8</accession>
<evidence type="ECO:0000313" key="2">
    <source>
        <dbReference type="Proteomes" id="UP001523262"/>
    </source>
</evidence>
<protein>
    <recommendedName>
        <fullName evidence="3">YtzI protein</fullName>
    </recommendedName>
</protein>
<comment type="caution">
    <text evidence="1">The sequence shown here is derived from an EMBL/GenBank/DDBJ whole genome shotgun (WGS) entry which is preliminary data.</text>
</comment>